<proteinExistence type="predicted"/>
<name>A0A3M8W216_9ACTN</name>
<keyword evidence="2" id="KW-1185">Reference proteome</keyword>
<evidence type="ECO:0000313" key="2">
    <source>
        <dbReference type="Proteomes" id="UP000275401"/>
    </source>
</evidence>
<reference evidence="1 2" key="1">
    <citation type="submission" date="2018-11" db="EMBL/GenBank/DDBJ databases">
        <title>The Potential of Streptomyces as Biocontrol Agents against the Tomato grey mould, Botrytis cinerea (Gray mold) Frontiers in Microbiology.</title>
        <authorList>
            <person name="Li D."/>
        </authorList>
    </citation>
    <scope>NUCLEOTIDE SEQUENCE [LARGE SCALE GENOMIC DNA]</scope>
    <source>
        <strain evidence="1 2">NEAU-LD23</strain>
    </source>
</reference>
<dbReference type="EMBL" id="RIBZ01000232">
    <property type="protein sequence ID" value="RNG24152.1"/>
    <property type="molecule type" value="Genomic_DNA"/>
</dbReference>
<accession>A0A3M8W216</accession>
<dbReference type="Proteomes" id="UP000275401">
    <property type="component" value="Unassembled WGS sequence"/>
</dbReference>
<dbReference type="AlphaFoldDB" id="A0A3M8W216"/>
<protein>
    <submittedName>
        <fullName evidence="1">Uncharacterized protein</fullName>
    </submittedName>
</protein>
<organism evidence="1 2">
    <name type="scientific">Streptomyces botrytidirepellens</name>
    <dbReference type="NCBI Taxonomy" id="2486417"/>
    <lineage>
        <taxon>Bacteria</taxon>
        <taxon>Bacillati</taxon>
        <taxon>Actinomycetota</taxon>
        <taxon>Actinomycetes</taxon>
        <taxon>Kitasatosporales</taxon>
        <taxon>Streptomycetaceae</taxon>
        <taxon>Streptomyces</taxon>
    </lineage>
</organism>
<gene>
    <name evidence="1" type="ORF">EEJ42_17635</name>
</gene>
<evidence type="ECO:0000313" key="1">
    <source>
        <dbReference type="EMBL" id="RNG24152.1"/>
    </source>
</evidence>
<sequence length="165" mass="17492">MVHPAARARLMSPVGGTVQTDAADWLLSASDDPGRVRLEWASGDGLADLPVGTVFDLVRMADDVGTAVIQALQRRDAATGPVMLATSSHVLTFLVPPGSAAEWKRWLAGTSYARRRTVAAAGAGRVLRCPRPGCVRRGHVWLTRPGDGLTDSRTLRAALEEAAGR</sequence>
<comment type="caution">
    <text evidence="1">The sequence shown here is derived from an EMBL/GenBank/DDBJ whole genome shotgun (WGS) entry which is preliminary data.</text>
</comment>